<feature type="repeat" description="PPR" evidence="2">
    <location>
        <begin position="637"/>
        <end position="671"/>
    </location>
</feature>
<keyword evidence="5" id="KW-1185">Reference proteome</keyword>
<feature type="compositionally biased region" description="Basic and acidic residues" evidence="3">
    <location>
        <begin position="750"/>
        <end position="759"/>
    </location>
</feature>
<dbReference type="PANTHER" id="PTHR47933">
    <property type="entry name" value="PENTATRICOPEPTIDE REPEAT-CONTAINING PROTEIN 1, MITOCHONDRIAL"/>
    <property type="match status" value="1"/>
</dbReference>
<evidence type="ECO:0000256" key="3">
    <source>
        <dbReference type="SAM" id="MobiDB-lite"/>
    </source>
</evidence>
<dbReference type="PROSITE" id="PS51375">
    <property type="entry name" value="PPR"/>
    <property type="match status" value="2"/>
</dbReference>
<evidence type="ECO:0008006" key="6">
    <source>
        <dbReference type="Google" id="ProtNLM"/>
    </source>
</evidence>
<dbReference type="GeneID" id="92035707"/>
<dbReference type="PANTHER" id="PTHR47933:SF40">
    <property type="entry name" value="PENTATRICOPEPTIDE REPEAT-CONTAINING PROTEIN 1, MITOCHONDRIAL-RELATED"/>
    <property type="match status" value="1"/>
</dbReference>
<dbReference type="EMBL" id="JBBPEH010000002">
    <property type="protein sequence ID" value="KAK7542605.1"/>
    <property type="molecule type" value="Genomic_DNA"/>
</dbReference>
<gene>
    <name evidence="4" type="ORF">J3D65DRAFT_664962</name>
</gene>
<proteinExistence type="predicted"/>
<organism evidence="4 5">
    <name type="scientific">Phyllosticta citribraziliensis</name>
    <dbReference type="NCBI Taxonomy" id="989973"/>
    <lineage>
        <taxon>Eukaryota</taxon>
        <taxon>Fungi</taxon>
        <taxon>Dikarya</taxon>
        <taxon>Ascomycota</taxon>
        <taxon>Pezizomycotina</taxon>
        <taxon>Dothideomycetes</taxon>
        <taxon>Dothideomycetes incertae sedis</taxon>
        <taxon>Botryosphaeriales</taxon>
        <taxon>Phyllostictaceae</taxon>
        <taxon>Phyllosticta</taxon>
    </lineage>
</organism>
<dbReference type="InterPro" id="IPR002885">
    <property type="entry name" value="PPR_rpt"/>
</dbReference>
<reference evidence="4 5" key="1">
    <citation type="submission" date="2024-04" db="EMBL/GenBank/DDBJ databases">
        <title>Phyllosticta paracitricarpa is synonymous to the EU quarantine fungus P. citricarpa based on phylogenomic analyses.</title>
        <authorList>
            <consortium name="Lawrence Berkeley National Laboratory"/>
            <person name="Van ingen-buijs V.A."/>
            <person name="Van westerhoven A.C."/>
            <person name="Haridas S."/>
            <person name="Skiadas P."/>
            <person name="Martin F."/>
            <person name="Groenewald J.Z."/>
            <person name="Crous P.W."/>
            <person name="Seidl M.F."/>
        </authorList>
    </citation>
    <scope>NUCLEOTIDE SEQUENCE [LARGE SCALE GENOMIC DNA]</scope>
    <source>
        <strain evidence="4 5">CPC 17464</strain>
    </source>
</reference>
<dbReference type="Proteomes" id="UP001360953">
    <property type="component" value="Unassembled WGS sequence"/>
</dbReference>
<dbReference type="InterPro" id="IPR011990">
    <property type="entry name" value="TPR-like_helical_dom_sf"/>
</dbReference>
<sequence>MTSRYPHPGAGIIQHGGSGVSRKERGPSPHNLQLLNQVVGQHVGTKTALRDSTAQVFKIRQSTRAYSSEQDNYLVEDKDPDTEDGSLPAIYADPVIFGPRYRSTMRAVYILKAAETPYEVSEPIRKLFEISENYKPVDQLPFLDKWWIQISAQYAAKWDTRLPPELRTSRLNVNASTEHTVNCLLQDGTNYEAIRDVWIGEMRRRLSPEAKRLVFCECLLWIIANRPHLSLNYIQALGAGNKAMSYILADAFEFIADRYLELKEPLPPRFHSVLTAILLGTDNMTLSPRISTGLSQKLVHRVLQTASLDQAQKFWQTCISHSFRASVPTFLAAAYRFAFLGDYETSIKLLKDSMRVGMRTSAQSVVNVARSILRFSAVKAGAYSAGLEILQVFVDMNMTIDSPLITIHIHNAMEAGDVRSALRFYDRMREAQMYVNDYTYTIVLSGLKRAASEDVAAMRVVLVHAMDALPTLKRPHYVATEILHYTYLQRFKFQTMDDGRKFMVANRKAFSAVAQTYCQYFDPEPLRYLGIPEEFLASPPPEIPMETTAPPIRLTVGAFLHHVAYTSPGDLPQMFDSFVDKLKRDENPRMVELVATNHIYNAFLMALCENESTLGKIPDVLVHMVDKEIHKGGPMTSVHTWNILITGFMRHKQIAAVRRVTKIMQDLGEEPNEVTWNSLVLGWLRNEELEMAVETMKTMERKKMKINERTLREISFSRKGPKIVEAMKRDDEDYLVPEDSEEPAVEDAVEGQHDPEVSRSEGGPSQRLIHRVYVDSPRVIQPFVRNGHDARSTWKK</sequence>
<feature type="compositionally biased region" description="Acidic residues" evidence="3">
    <location>
        <begin position="735"/>
        <end position="749"/>
    </location>
</feature>
<dbReference type="Gene3D" id="1.25.40.10">
    <property type="entry name" value="Tetratricopeptide repeat domain"/>
    <property type="match status" value="2"/>
</dbReference>
<dbReference type="InterPro" id="IPR051240">
    <property type="entry name" value="Mito_RNA-Proc/Resp"/>
</dbReference>
<evidence type="ECO:0000313" key="4">
    <source>
        <dbReference type="EMBL" id="KAK7542605.1"/>
    </source>
</evidence>
<comment type="caution">
    <text evidence="4">The sequence shown here is derived from an EMBL/GenBank/DDBJ whole genome shotgun (WGS) entry which is preliminary data.</text>
</comment>
<dbReference type="Pfam" id="PF13041">
    <property type="entry name" value="PPR_2"/>
    <property type="match status" value="1"/>
</dbReference>
<name>A0ABR1M4T5_9PEZI</name>
<protein>
    <recommendedName>
        <fullName evidence="6">Pentatricopeptide repeat protein</fullName>
    </recommendedName>
</protein>
<feature type="region of interest" description="Disordered" evidence="3">
    <location>
        <begin position="1"/>
        <end position="29"/>
    </location>
</feature>
<keyword evidence="1" id="KW-0677">Repeat</keyword>
<evidence type="ECO:0000313" key="5">
    <source>
        <dbReference type="Proteomes" id="UP001360953"/>
    </source>
</evidence>
<evidence type="ECO:0000256" key="2">
    <source>
        <dbReference type="PROSITE-ProRule" id="PRU00708"/>
    </source>
</evidence>
<accession>A0ABR1M4T5</accession>
<dbReference type="RefSeq" id="XP_066658898.1">
    <property type="nucleotide sequence ID" value="XM_066802801.1"/>
</dbReference>
<feature type="region of interest" description="Disordered" evidence="3">
    <location>
        <begin position="735"/>
        <end position="767"/>
    </location>
</feature>
<feature type="repeat" description="PPR" evidence="2">
    <location>
        <begin position="672"/>
        <end position="706"/>
    </location>
</feature>
<dbReference type="NCBIfam" id="TIGR00756">
    <property type="entry name" value="PPR"/>
    <property type="match status" value="1"/>
</dbReference>
<evidence type="ECO:0000256" key="1">
    <source>
        <dbReference type="ARBA" id="ARBA00022737"/>
    </source>
</evidence>